<organism evidence="1 2">
    <name type="scientific">Tannerella forsythia</name>
    <name type="common">Bacteroides forsythus</name>
    <dbReference type="NCBI Taxonomy" id="28112"/>
    <lineage>
        <taxon>Bacteria</taxon>
        <taxon>Pseudomonadati</taxon>
        <taxon>Bacteroidota</taxon>
        <taxon>Bacteroidia</taxon>
        <taxon>Bacteroidales</taxon>
        <taxon>Tannerellaceae</taxon>
        <taxon>Tannerella</taxon>
    </lineage>
</organism>
<accession>A0A1D3UHR2</accession>
<proteinExistence type="predicted"/>
<gene>
    <name evidence="1" type="ORF">TFUB20_00774</name>
</gene>
<dbReference type="EMBL" id="FMMM01000026">
    <property type="protein sequence ID" value="SCQ19641.1"/>
    <property type="molecule type" value="Genomic_DNA"/>
</dbReference>
<dbReference type="RefSeq" id="WP_014224203.1">
    <property type="nucleotide sequence ID" value="NZ_CALHNL010000060.1"/>
</dbReference>
<evidence type="ECO:0000313" key="2">
    <source>
        <dbReference type="Proteomes" id="UP000182057"/>
    </source>
</evidence>
<reference evidence="1 2" key="1">
    <citation type="submission" date="2016-09" db="EMBL/GenBank/DDBJ databases">
        <authorList>
            <person name="Capua I."/>
            <person name="De Benedictis P."/>
            <person name="Joannis T."/>
            <person name="Lombin L.H."/>
            <person name="Cattoli G."/>
        </authorList>
    </citation>
    <scope>NUCLEOTIDE SEQUENCE [LARGE SCALE GENOMIC DNA]</scope>
    <source>
        <strain evidence="1 2">UB20</strain>
    </source>
</reference>
<dbReference type="GeneID" id="34758089"/>
<dbReference type="Proteomes" id="UP000182057">
    <property type="component" value="Unassembled WGS sequence"/>
</dbReference>
<name>A0A1D3UHR2_TANFO</name>
<protein>
    <submittedName>
        <fullName evidence="1">Uncharacterized protein</fullName>
    </submittedName>
</protein>
<dbReference type="AlphaFoldDB" id="A0A1D3UHR2"/>
<sequence length="101" mass="11764">MQIVSLYCHYHKNKCFAFGSVPTDRLNAQSDMELILGMADGIPFEYAGNHFNLKFTMLDTRNHSIDLPAHKAVFHPLIRQYPYMDNSKQLIYEKIEKQLIS</sequence>
<dbReference type="OrthoDB" id="9793933at2"/>
<evidence type="ECO:0000313" key="1">
    <source>
        <dbReference type="EMBL" id="SCQ19641.1"/>
    </source>
</evidence>